<dbReference type="InterPro" id="IPR023213">
    <property type="entry name" value="CAT-like_dom_sf"/>
</dbReference>
<reference evidence="1 2" key="1">
    <citation type="journal article" date="2018" name="PLoS Pathog.">
        <title>Evolution of structural diversity of trichothecenes, a family of toxins produced by plant pathogenic and entomopathogenic fungi.</title>
        <authorList>
            <person name="Proctor R.H."/>
            <person name="McCormick S.P."/>
            <person name="Kim H.S."/>
            <person name="Cardoza R.E."/>
            <person name="Stanley A.M."/>
            <person name="Lindo L."/>
            <person name="Kelly A."/>
            <person name="Brown D.W."/>
            <person name="Lee T."/>
            <person name="Vaughan M.M."/>
            <person name="Alexander N.J."/>
            <person name="Busman M."/>
            <person name="Gutierrez S."/>
        </authorList>
    </citation>
    <scope>NUCLEOTIDE SEQUENCE [LARGE SCALE GENOMIC DNA]</scope>
    <source>
        <strain evidence="1 2">NRRL 13405</strain>
    </source>
</reference>
<evidence type="ECO:0000313" key="1">
    <source>
        <dbReference type="EMBL" id="RFN50687.1"/>
    </source>
</evidence>
<protein>
    <submittedName>
        <fullName evidence="1">Family regulatory protein</fullName>
    </submittedName>
</protein>
<comment type="caution">
    <text evidence="1">The sequence shown here is derived from an EMBL/GenBank/DDBJ whole genome shotgun (WGS) entry which is preliminary data.</text>
</comment>
<evidence type="ECO:0000313" key="2">
    <source>
        <dbReference type="Proteomes" id="UP000265631"/>
    </source>
</evidence>
<gene>
    <name evidence="1" type="ORF">FIE12Z_5071</name>
</gene>
<dbReference type="AlphaFoldDB" id="A0A395MSL7"/>
<dbReference type="STRING" id="2594813.A0A395MSL7"/>
<organism evidence="1 2">
    <name type="scientific">Fusarium flagelliforme</name>
    <dbReference type="NCBI Taxonomy" id="2675880"/>
    <lineage>
        <taxon>Eukaryota</taxon>
        <taxon>Fungi</taxon>
        <taxon>Dikarya</taxon>
        <taxon>Ascomycota</taxon>
        <taxon>Pezizomycotina</taxon>
        <taxon>Sordariomycetes</taxon>
        <taxon>Hypocreomycetidae</taxon>
        <taxon>Hypocreales</taxon>
        <taxon>Nectriaceae</taxon>
        <taxon>Fusarium</taxon>
        <taxon>Fusarium incarnatum-equiseti species complex</taxon>
    </lineage>
</organism>
<sequence length="880" mass="99391">MLFLASPVAPARVPTDEVIPLHVWDDSPLYRRIALYNLKVFDDVLDPEKLRGSLERLVSERTWRKLGGRLRKKDDGYLEYHIPVQFTKERPAIGFTHVNFTNVTKDAHPIASRLPKPSSYPSVVGDPEETVSLACGPDCPTSIDDYLYTDRPSLGLHIVSFKDATLVTLHWLHLACDALGMKGLVDGWVCAMKGLPIPEQQGYDCDPLKELGRHPKEEHKLAHERMGAVSLMKYAAWNGYSLAWGKKETRMVCIPGWFLKRLHTTALKELVAAGVKDPYLTENDVLVAWWTRIALSHLPQDSDRPVTIQIGMSLRRSLSKDLLDPDKPFVSNCFGFTNLLLPASTINQNPTSKTAHQLRTALNEQRTREQVEAYQAMVLDSIAPLPVFFGNGNTYQISYTNWTKAGLFQADFSAAAVTERSEPLYASYIGHCQVPFKFPEGFVIVGKDVKENTWLCAYRVAGLWERVEKELEALKDLEEIKRNHAVPVGIVKTGDGLYRCGDPPNPQSETAPIGKAIQALPFRIIVQPISDTMNQQVEIKDPEQGHRDFWGVVRLFDIDRRYNGRVLPGLYAQNSTFTHTQHDRTASVDESSDELVEQRGLGVMINHTWSAEGDSACLAQYCGFKDTEDLDAYVDMIVPDIVHEAAFVASDPVGVDIGILFIQRNDFYNAGGPRYRGRISQYDFTDTFDKPTPVELLQAYRNNIAVRYFVDQVVMYCPKPTFVPARNWHFRHVRRDIFQDAKKELHPEAFVLAHAVQLLLFAPQEWRTDCVYSRDMTQYEHRFPTPEFIGGGTDQVVAGLFSMEDLHRAILLFYCLVNRRQRWGWAGHVLDGNEIQFAGYHNPDTEPTSAAAADAEPANDGDRVDTATFISQLGQYCVVQ</sequence>
<accession>A0A395MSL7</accession>
<proteinExistence type="predicted"/>
<keyword evidence="2" id="KW-1185">Reference proteome</keyword>
<dbReference type="Proteomes" id="UP000265631">
    <property type="component" value="Unassembled WGS sequence"/>
</dbReference>
<name>A0A395MSL7_9HYPO</name>
<dbReference type="EMBL" id="PXXK01000129">
    <property type="protein sequence ID" value="RFN50687.1"/>
    <property type="molecule type" value="Genomic_DNA"/>
</dbReference>
<dbReference type="Gene3D" id="3.30.559.10">
    <property type="entry name" value="Chloramphenicol acetyltransferase-like domain"/>
    <property type="match status" value="2"/>
</dbReference>